<dbReference type="PRINTS" id="PR00337">
    <property type="entry name" value="LEUILEVALBP"/>
</dbReference>
<evidence type="ECO:0000256" key="2">
    <source>
        <dbReference type="ARBA" id="ARBA00022448"/>
    </source>
</evidence>
<comment type="similarity">
    <text evidence="1">Belongs to the leucine-binding protein family.</text>
</comment>
<reference evidence="7 8" key="1">
    <citation type="submission" date="2020-05" db="EMBL/GenBank/DDBJ databases">
        <title>Aquincola sp. isolate from soil.</title>
        <authorList>
            <person name="Han J."/>
            <person name="Kim D.-U."/>
        </authorList>
    </citation>
    <scope>NUCLEOTIDE SEQUENCE [LARGE SCALE GENOMIC DNA]</scope>
    <source>
        <strain evidence="7 8">S2</strain>
    </source>
</reference>
<dbReference type="PANTHER" id="PTHR47235:SF1">
    <property type="entry name" value="BLR6548 PROTEIN"/>
    <property type="match status" value="1"/>
</dbReference>
<dbReference type="CDD" id="cd06326">
    <property type="entry name" value="PBP1_ABC_ligand_binding-like"/>
    <property type="match status" value="1"/>
</dbReference>
<dbReference type="RefSeq" id="WP_173124038.1">
    <property type="nucleotide sequence ID" value="NZ_JABRWJ010000004.1"/>
</dbReference>
<protein>
    <submittedName>
        <fullName evidence="7">ABC transporter substrate-binding protein</fullName>
    </submittedName>
</protein>
<keyword evidence="4" id="KW-0029">Amino-acid transport</keyword>
<feature type="signal peptide" evidence="5">
    <location>
        <begin position="1"/>
        <end position="25"/>
    </location>
</feature>
<evidence type="ECO:0000256" key="4">
    <source>
        <dbReference type="ARBA" id="ARBA00022970"/>
    </source>
</evidence>
<dbReference type="Proteomes" id="UP000737171">
    <property type="component" value="Unassembled WGS sequence"/>
</dbReference>
<evidence type="ECO:0000313" key="8">
    <source>
        <dbReference type="Proteomes" id="UP000737171"/>
    </source>
</evidence>
<dbReference type="InterPro" id="IPR028081">
    <property type="entry name" value="Leu-bd"/>
</dbReference>
<dbReference type="Gene3D" id="3.40.50.2300">
    <property type="match status" value="2"/>
</dbReference>
<keyword evidence="2" id="KW-0813">Transport</keyword>
<dbReference type="EMBL" id="JABRWJ010000004">
    <property type="protein sequence ID" value="NRF68416.1"/>
    <property type="molecule type" value="Genomic_DNA"/>
</dbReference>
<dbReference type="InterPro" id="IPR028082">
    <property type="entry name" value="Peripla_BP_I"/>
</dbReference>
<evidence type="ECO:0000259" key="6">
    <source>
        <dbReference type="Pfam" id="PF13458"/>
    </source>
</evidence>
<organism evidence="7 8">
    <name type="scientific">Pseudaquabacterium terrae</name>
    <dbReference type="NCBI Taxonomy" id="2732868"/>
    <lineage>
        <taxon>Bacteria</taxon>
        <taxon>Pseudomonadati</taxon>
        <taxon>Pseudomonadota</taxon>
        <taxon>Betaproteobacteria</taxon>
        <taxon>Burkholderiales</taxon>
        <taxon>Sphaerotilaceae</taxon>
        <taxon>Pseudaquabacterium</taxon>
    </lineage>
</organism>
<feature type="domain" description="Leucine-binding protein" evidence="6">
    <location>
        <begin position="34"/>
        <end position="346"/>
    </location>
</feature>
<keyword evidence="8" id="KW-1185">Reference proteome</keyword>
<gene>
    <name evidence="7" type="ORF">HLB44_15585</name>
</gene>
<evidence type="ECO:0000256" key="1">
    <source>
        <dbReference type="ARBA" id="ARBA00010062"/>
    </source>
</evidence>
<dbReference type="InterPro" id="IPR000709">
    <property type="entry name" value="Leu_Ile_Val-bd"/>
</dbReference>
<feature type="chain" id="PRO_5046994053" evidence="5">
    <location>
        <begin position="26"/>
        <end position="378"/>
    </location>
</feature>
<evidence type="ECO:0000256" key="3">
    <source>
        <dbReference type="ARBA" id="ARBA00022729"/>
    </source>
</evidence>
<name>A0ABX2EIM1_9BURK</name>
<sequence length="378" mass="39926">MVAARGRCRWAIGLVALMGALAASAQPVAGELLIGQSAAFTGPLGELGLEARRGAELCLAQINAQGGVFGRQLRLKTIDDAYDPARTEANVRQLIEQDQVFALLGVMGTPNNEKVLPLIAERRVPFVAPLTGATTIRRAEYDSVFHVRASYGDEARKIAKHLATIGTTKVAVIHQNNNFGRDVLAAFEAALAERQLKPLAVATVENTGADAAAAVATVLKTEANAVVLATAGKPTVESIRALNAGRKGLPMYALSVMGTRGALKALGADGVGVVVSQVMPFPWNAALPLVREYQQAMAAQGVTEYSYLGLEGCLNARVLAEGLRRAGPNPSREKLLAALAGMKQFEIGKLALGYGRSPYVASSYVELSIIAPGERFRR</sequence>
<accession>A0ABX2EIM1</accession>
<keyword evidence="3 5" id="KW-0732">Signal</keyword>
<dbReference type="SUPFAM" id="SSF53822">
    <property type="entry name" value="Periplasmic binding protein-like I"/>
    <property type="match status" value="1"/>
</dbReference>
<dbReference type="Pfam" id="PF13458">
    <property type="entry name" value="Peripla_BP_6"/>
    <property type="match status" value="1"/>
</dbReference>
<dbReference type="PANTHER" id="PTHR47235">
    <property type="entry name" value="BLR6548 PROTEIN"/>
    <property type="match status" value="1"/>
</dbReference>
<evidence type="ECO:0000256" key="5">
    <source>
        <dbReference type="SAM" id="SignalP"/>
    </source>
</evidence>
<proteinExistence type="inferred from homology"/>
<evidence type="ECO:0000313" key="7">
    <source>
        <dbReference type="EMBL" id="NRF68416.1"/>
    </source>
</evidence>
<comment type="caution">
    <text evidence="7">The sequence shown here is derived from an EMBL/GenBank/DDBJ whole genome shotgun (WGS) entry which is preliminary data.</text>
</comment>